<sequence>MKYSPLGIKDHFKKVDDRTVGISDLPLKFQGSTVTIDFDDVGTYKGPFVVKCFLASEFLIYFNDTEHHVNPWEGFSHLLFHEHCDHRLNEISFEYRYPDVNADLHQATVELKSIEGLLRSIVMTIPEDNIDSALDIAHKTFIGILDAICLRKRIPIQIQRIEVLTKKGRMQRSYTTMPYMPVELDVDDIITVNYIPQVLRPCLTLYREAINSCNPYYRLLCLFRISERLREIQNENVMKLKQDLSFKRPSITIPDNDLTRIFFKRFIGKSLNNFLENHVKTEYRNNISHLGLRKGSFDAYGNMKLPPADNKINSSVEATNAVLIDAINVAIKEEITIMKKYNLA</sequence>
<name>A0A0W8FC64_9ZZZZ</name>
<evidence type="ECO:0008006" key="2">
    <source>
        <dbReference type="Google" id="ProtNLM"/>
    </source>
</evidence>
<reference evidence="1" key="1">
    <citation type="journal article" date="2015" name="Proc. Natl. Acad. Sci. U.S.A.">
        <title>Networks of energetic and metabolic interactions define dynamics in microbial communities.</title>
        <authorList>
            <person name="Embree M."/>
            <person name="Liu J.K."/>
            <person name="Al-Bassam M.M."/>
            <person name="Zengler K."/>
        </authorList>
    </citation>
    <scope>NUCLEOTIDE SEQUENCE</scope>
</reference>
<gene>
    <name evidence="1" type="ORF">ASZ90_011828</name>
</gene>
<protein>
    <recommendedName>
        <fullName evidence="2">ApeA N-terminal domain-containing protein</fullName>
    </recommendedName>
</protein>
<evidence type="ECO:0000313" key="1">
    <source>
        <dbReference type="EMBL" id="KUG18464.1"/>
    </source>
</evidence>
<organism evidence="1">
    <name type="scientific">hydrocarbon metagenome</name>
    <dbReference type="NCBI Taxonomy" id="938273"/>
    <lineage>
        <taxon>unclassified sequences</taxon>
        <taxon>metagenomes</taxon>
        <taxon>ecological metagenomes</taxon>
    </lineage>
</organism>
<accession>A0A0W8FC64</accession>
<dbReference type="AlphaFoldDB" id="A0A0W8FC64"/>
<dbReference type="EMBL" id="LNQE01001379">
    <property type="protein sequence ID" value="KUG18464.1"/>
    <property type="molecule type" value="Genomic_DNA"/>
</dbReference>
<dbReference type="Pfam" id="PF17419">
    <property type="entry name" value="MauJ"/>
    <property type="match status" value="1"/>
</dbReference>
<dbReference type="InterPro" id="IPR035383">
    <property type="entry name" value="MauJ"/>
</dbReference>
<comment type="caution">
    <text evidence="1">The sequence shown here is derived from an EMBL/GenBank/DDBJ whole genome shotgun (WGS) entry which is preliminary data.</text>
</comment>
<proteinExistence type="predicted"/>